<proteinExistence type="predicted"/>
<dbReference type="AlphaFoldDB" id="A0A0K9PDS9"/>
<organism evidence="1 2">
    <name type="scientific">Zostera marina</name>
    <name type="common">Eelgrass</name>
    <dbReference type="NCBI Taxonomy" id="29655"/>
    <lineage>
        <taxon>Eukaryota</taxon>
        <taxon>Viridiplantae</taxon>
        <taxon>Streptophyta</taxon>
        <taxon>Embryophyta</taxon>
        <taxon>Tracheophyta</taxon>
        <taxon>Spermatophyta</taxon>
        <taxon>Magnoliopsida</taxon>
        <taxon>Liliopsida</taxon>
        <taxon>Zosteraceae</taxon>
        <taxon>Zostera</taxon>
    </lineage>
</organism>
<protein>
    <submittedName>
        <fullName evidence="1">Uncharacterized protein</fullName>
    </submittedName>
</protein>
<sequence length="39" mass="4404">MLQIVVDEIESVFPFESMGSKLLITPTIPCNKNTHTLKE</sequence>
<gene>
    <name evidence="1" type="ORF">ZOSMA_271G00110</name>
</gene>
<keyword evidence="2" id="KW-1185">Reference proteome</keyword>
<dbReference type="Proteomes" id="UP000036987">
    <property type="component" value="Unassembled WGS sequence"/>
</dbReference>
<evidence type="ECO:0000313" key="2">
    <source>
        <dbReference type="Proteomes" id="UP000036987"/>
    </source>
</evidence>
<name>A0A0K9PDS9_ZOSMR</name>
<accession>A0A0K9PDS9</accession>
<evidence type="ECO:0000313" key="1">
    <source>
        <dbReference type="EMBL" id="KMZ67213.1"/>
    </source>
</evidence>
<comment type="caution">
    <text evidence="1">The sequence shown here is derived from an EMBL/GenBank/DDBJ whole genome shotgun (WGS) entry which is preliminary data.</text>
</comment>
<dbReference type="EMBL" id="LFYR01000918">
    <property type="protein sequence ID" value="KMZ67213.1"/>
    <property type="molecule type" value="Genomic_DNA"/>
</dbReference>
<reference evidence="2" key="1">
    <citation type="journal article" date="2016" name="Nature">
        <title>The genome of the seagrass Zostera marina reveals angiosperm adaptation to the sea.</title>
        <authorList>
            <person name="Olsen J.L."/>
            <person name="Rouze P."/>
            <person name="Verhelst B."/>
            <person name="Lin Y.-C."/>
            <person name="Bayer T."/>
            <person name="Collen J."/>
            <person name="Dattolo E."/>
            <person name="De Paoli E."/>
            <person name="Dittami S."/>
            <person name="Maumus F."/>
            <person name="Michel G."/>
            <person name="Kersting A."/>
            <person name="Lauritano C."/>
            <person name="Lohaus R."/>
            <person name="Toepel M."/>
            <person name="Tonon T."/>
            <person name="Vanneste K."/>
            <person name="Amirebrahimi M."/>
            <person name="Brakel J."/>
            <person name="Bostroem C."/>
            <person name="Chovatia M."/>
            <person name="Grimwood J."/>
            <person name="Jenkins J.W."/>
            <person name="Jueterbock A."/>
            <person name="Mraz A."/>
            <person name="Stam W.T."/>
            <person name="Tice H."/>
            <person name="Bornberg-Bauer E."/>
            <person name="Green P.J."/>
            <person name="Pearson G.A."/>
            <person name="Procaccini G."/>
            <person name="Duarte C.M."/>
            <person name="Schmutz J."/>
            <person name="Reusch T.B.H."/>
            <person name="Van de Peer Y."/>
        </authorList>
    </citation>
    <scope>NUCLEOTIDE SEQUENCE [LARGE SCALE GENOMIC DNA]</scope>
    <source>
        <strain evidence="2">cv. Finnish</strain>
    </source>
</reference>